<sequence>MISNLVDILAEQAEQLFTILEQGECEVELLRLPINIPEAKIFSPPRVPSCQW</sequence>
<comment type="caution">
    <text evidence="1">The sequence shown here is derived from an EMBL/GenBank/DDBJ whole genome shotgun (WGS) entry which is preliminary data.</text>
</comment>
<keyword evidence="2" id="KW-1185">Reference proteome</keyword>
<proteinExistence type="predicted"/>
<evidence type="ECO:0000313" key="2">
    <source>
        <dbReference type="Proteomes" id="UP001259572"/>
    </source>
</evidence>
<dbReference type="RefSeq" id="WP_315728399.1">
    <property type="nucleotide sequence ID" value="NZ_JAVUPU010000013.1"/>
</dbReference>
<dbReference type="EMBL" id="JAVUPU010000013">
    <property type="protein sequence ID" value="MDT9600862.1"/>
    <property type="molecule type" value="Genomic_DNA"/>
</dbReference>
<reference evidence="1 2" key="1">
    <citation type="submission" date="2023-05" db="EMBL/GenBank/DDBJ databases">
        <authorList>
            <person name="Guo Y."/>
        </authorList>
    </citation>
    <scope>NUCLEOTIDE SEQUENCE [LARGE SCALE GENOMIC DNA]</scope>
    <source>
        <strain evidence="1 2">GR2756</strain>
    </source>
</reference>
<protein>
    <submittedName>
        <fullName evidence="1">Uncharacterized protein</fullName>
    </submittedName>
</protein>
<name>A0ABU3QBT3_9SPHN</name>
<evidence type="ECO:0000313" key="1">
    <source>
        <dbReference type="EMBL" id="MDT9600862.1"/>
    </source>
</evidence>
<organism evidence="1 2">
    <name type="scientific">Sphingosinicella rhizophila</name>
    <dbReference type="NCBI Taxonomy" id="3050082"/>
    <lineage>
        <taxon>Bacteria</taxon>
        <taxon>Pseudomonadati</taxon>
        <taxon>Pseudomonadota</taxon>
        <taxon>Alphaproteobacteria</taxon>
        <taxon>Sphingomonadales</taxon>
        <taxon>Sphingosinicellaceae</taxon>
        <taxon>Sphingosinicella</taxon>
    </lineage>
</organism>
<gene>
    <name evidence="1" type="ORF">RQX22_18030</name>
</gene>
<dbReference type="Proteomes" id="UP001259572">
    <property type="component" value="Unassembled WGS sequence"/>
</dbReference>
<accession>A0ABU3QBT3</accession>